<sequence length="233" mass="25543">MAALRRDSEGQAPRASLVDAAYEALKEAIRNAVFAPGYQGSEGEIAVQLGMSRTPVHEAIIRLQEEGLVRVLPRRGVVVCAISPEDMREIYEVVVALEAASAELIAERPAPERGAIADELAGVNAEMAEALARDDLVSWAGADGRFHQLLVERAGNRRLSRMFASIMDQSHRARMLTLRLRPRPGASVEDHAAIVAAIRQGDPREARDSARAHRIRAREQILPLLSQLGMRHL</sequence>
<dbReference type="CDD" id="cd07377">
    <property type="entry name" value="WHTH_GntR"/>
    <property type="match status" value="1"/>
</dbReference>
<name>A0ABR7R6L8_9PROT</name>
<comment type="caution">
    <text evidence="5">The sequence shown here is derived from an EMBL/GenBank/DDBJ whole genome shotgun (WGS) entry which is preliminary data.</text>
</comment>
<dbReference type="InterPro" id="IPR036390">
    <property type="entry name" value="WH_DNA-bd_sf"/>
</dbReference>
<dbReference type="PRINTS" id="PR00035">
    <property type="entry name" value="HTHGNTR"/>
</dbReference>
<dbReference type="SMART" id="SM00895">
    <property type="entry name" value="FCD"/>
    <property type="match status" value="1"/>
</dbReference>
<keyword evidence="3" id="KW-0804">Transcription</keyword>
<evidence type="ECO:0000256" key="2">
    <source>
        <dbReference type="ARBA" id="ARBA00023125"/>
    </source>
</evidence>
<protein>
    <submittedName>
        <fullName evidence="5">GntR family transcriptional regulator</fullName>
    </submittedName>
</protein>
<dbReference type="EMBL" id="JACTUZ010000037">
    <property type="protein sequence ID" value="MBC9177401.1"/>
    <property type="molecule type" value="Genomic_DNA"/>
</dbReference>
<dbReference type="PROSITE" id="PS50949">
    <property type="entry name" value="HTH_GNTR"/>
    <property type="match status" value="1"/>
</dbReference>
<dbReference type="SMART" id="SM00345">
    <property type="entry name" value="HTH_GNTR"/>
    <property type="match status" value="1"/>
</dbReference>
<reference evidence="5 6" key="1">
    <citation type="journal article" date="2009" name="Int. J. Syst. Evol. Microbiol.">
        <title>Transfer of Teichococcus ludipueritiae and Muricoccus roseus to the genus Roseomonas, as Roseomonas ludipueritiae comb. nov. and Roseomonas rosea comb. nov., respectively, and emended description of the genus Roseomonas.</title>
        <authorList>
            <person name="Sanchez-Porro C."/>
            <person name="Gallego V."/>
            <person name="Busse H.J."/>
            <person name="Kampfer P."/>
            <person name="Ventosa A."/>
        </authorList>
    </citation>
    <scope>NUCLEOTIDE SEQUENCE [LARGE SCALE GENOMIC DNA]</scope>
    <source>
        <strain evidence="5 6">DSM 14915</strain>
    </source>
</reference>
<dbReference type="Gene3D" id="1.20.120.530">
    <property type="entry name" value="GntR ligand-binding domain-like"/>
    <property type="match status" value="1"/>
</dbReference>
<dbReference type="PANTHER" id="PTHR43537:SF24">
    <property type="entry name" value="GLUCONATE OPERON TRANSCRIPTIONAL REPRESSOR"/>
    <property type="match status" value="1"/>
</dbReference>
<evidence type="ECO:0000256" key="3">
    <source>
        <dbReference type="ARBA" id="ARBA00023163"/>
    </source>
</evidence>
<dbReference type="InterPro" id="IPR011711">
    <property type="entry name" value="GntR_C"/>
</dbReference>
<feature type="domain" description="HTH gntR-type" evidence="4">
    <location>
        <begin position="15"/>
        <end position="82"/>
    </location>
</feature>
<evidence type="ECO:0000313" key="5">
    <source>
        <dbReference type="EMBL" id="MBC9177401.1"/>
    </source>
</evidence>
<dbReference type="PANTHER" id="PTHR43537">
    <property type="entry name" value="TRANSCRIPTIONAL REGULATOR, GNTR FAMILY"/>
    <property type="match status" value="1"/>
</dbReference>
<dbReference type="InterPro" id="IPR000524">
    <property type="entry name" value="Tscrpt_reg_HTH_GntR"/>
</dbReference>
<dbReference type="InterPro" id="IPR036388">
    <property type="entry name" value="WH-like_DNA-bd_sf"/>
</dbReference>
<organism evidence="5 6">
    <name type="scientific">Pseudoroseomonas ludipueritiae</name>
    <dbReference type="NCBI Taxonomy" id="198093"/>
    <lineage>
        <taxon>Bacteria</taxon>
        <taxon>Pseudomonadati</taxon>
        <taxon>Pseudomonadota</taxon>
        <taxon>Alphaproteobacteria</taxon>
        <taxon>Acetobacterales</taxon>
        <taxon>Acetobacteraceae</taxon>
        <taxon>Pseudoroseomonas</taxon>
    </lineage>
</organism>
<dbReference type="Pfam" id="PF07729">
    <property type="entry name" value="FCD"/>
    <property type="match status" value="1"/>
</dbReference>
<evidence type="ECO:0000313" key="6">
    <source>
        <dbReference type="Proteomes" id="UP000603940"/>
    </source>
</evidence>
<dbReference type="Pfam" id="PF00392">
    <property type="entry name" value="GntR"/>
    <property type="match status" value="1"/>
</dbReference>
<keyword evidence="1" id="KW-0805">Transcription regulation</keyword>
<dbReference type="SUPFAM" id="SSF46785">
    <property type="entry name" value="Winged helix' DNA-binding domain"/>
    <property type="match status" value="1"/>
</dbReference>
<keyword evidence="2" id="KW-0238">DNA-binding</keyword>
<dbReference type="InterPro" id="IPR008920">
    <property type="entry name" value="TF_FadR/GntR_C"/>
</dbReference>
<dbReference type="Proteomes" id="UP000603940">
    <property type="component" value="Unassembled WGS sequence"/>
</dbReference>
<evidence type="ECO:0000256" key="1">
    <source>
        <dbReference type="ARBA" id="ARBA00023015"/>
    </source>
</evidence>
<proteinExistence type="predicted"/>
<dbReference type="Gene3D" id="1.10.10.10">
    <property type="entry name" value="Winged helix-like DNA-binding domain superfamily/Winged helix DNA-binding domain"/>
    <property type="match status" value="1"/>
</dbReference>
<dbReference type="SUPFAM" id="SSF48008">
    <property type="entry name" value="GntR ligand-binding domain-like"/>
    <property type="match status" value="1"/>
</dbReference>
<dbReference type="RefSeq" id="WP_187778531.1">
    <property type="nucleotide sequence ID" value="NZ_JACTUZ010000037.1"/>
</dbReference>
<evidence type="ECO:0000259" key="4">
    <source>
        <dbReference type="PROSITE" id="PS50949"/>
    </source>
</evidence>
<accession>A0ABR7R6L8</accession>
<gene>
    <name evidence="5" type="ORF">IBL25_10665</name>
</gene>
<keyword evidence="6" id="KW-1185">Reference proteome</keyword>